<dbReference type="AlphaFoldDB" id="A0A132NSD7"/>
<evidence type="ECO:0000313" key="2">
    <source>
        <dbReference type="Proteomes" id="UP000070089"/>
    </source>
</evidence>
<protein>
    <submittedName>
        <fullName evidence="1">Uncharacterized protein</fullName>
    </submittedName>
</protein>
<dbReference type="OrthoDB" id="10249985at2759"/>
<dbReference type="VEuPathDB" id="GiardiaDB:QR46_3385"/>
<dbReference type="SUPFAM" id="SSF69322">
    <property type="entry name" value="Tricorn protease domain 2"/>
    <property type="match status" value="1"/>
</dbReference>
<sequence length="899" mass="100221">MPYFRPFLQSRILQTTQKSERCAGRKQRFVQGIQTSEASPTPLLLPLRTTRSSHLDWWRKRAPCYGPKRNTIIRMDALGGFMASCPPVFAPDGSAVYTATEDSIIALSPLTLAVLKVIPTHKRRVVQLLFLRASDSQLLILSKHKFSIYNTQVGEFSLEVSLPEDKGPKDTRYGSILQHEPEFVACAQCDRGDQFIFLLEAKAAKDRTHFLITYSLSTTANSSRKAFFDLSDAIRLTPPPVTPDQLTLQRTSSRLIVSDDVIYIAVDCTLFFARLLHSEADASRKLPDNYSTMSHNACITQLVAFNHRTSYGFLMGDLRGALYRFEGIPIGSTVSESKHIRFHWNKNGISALAVAHATTATPKILLGGEETIVVSLSIIDYIPQFGPAVVGPIRYISCPCSSIFSPTSITYSQTACVVTATNTMYLIDTAAGVVLAQRHGLVSSARNLRYTPKDTPGIFLYNENDQVSMLADGSPGDIQLFHGIEYAPSSAFLPSKSTDIVTIIQRNKVYSRYEISDPPHVLHFTALVNGSLLLAVTGLKLTQNNHQEEILYAYRANDCFDNFTCLAQIFRPHSTSVKLLSPLLSAHSCDLLLSVSQLEAKVFTFTDVGLVELFNWDLCDGLEDDFLKVEAAGVSRSGQYFCAVIGDIGLEKHHFELHVYEIIYSNSEKSEHGHPFPVNTKLLEKVDLLKSGGKNSSYRIQRTMCAVGDTSVCITSPVGIFYYKFIKDLGDSTRKKGSDRKRLLNINLPITYQVYLSRHSGSNNCYYIFGIGDDKGTLFKLVDGTVEEKAVIFEKKHKRDKICGLDCTLDGQVYVLINTRASGRQIIRVLGEYTKRELCPEEKPQTLNNTWSRLGFTETFVPESTVFVGNEMPKELDDEPSHRITHFGAQLEAALDALF</sequence>
<gene>
    <name evidence="1" type="ORF">QR46_3385</name>
</gene>
<name>A0A132NSD7_GIAIN</name>
<organism evidence="1 2">
    <name type="scientific">Giardia duodenalis assemblage B</name>
    <dbReference type="NCBI Taxonomy" id="1394984"/>
    <lineage>
        <taxon>Eukaryota</taxon>
        <taxon>Metamonada</taxon>
        <taxon>Diplomonadida</taxon>
        <taxon>Hexamitidae</taxon>
        <taxon>Giardiinae</taxon>
        <taxon>Giardia</taxon>
    </lineage>
</organism>
<dbReference type="EMBL" id="JXTI01000107">
    <property type="protein sequence ID" value="KWX12632.1"/>
    <property type="molecule type" value="Genomic_DNA"/>
</dbReference>
<dbReference type="Proteomes" id="UP000070089">
    <property type="component" value="Unassembled WGS sequence"/>
</dbReference>
<evidence type="ECO:0000313" key="1">
    <source>
        <dbReference type="EMBL" id="KWX12632.1"/>
    </source>
</evidence>
<comment type="caution">
    <text evidence="1">The sequence shown here is derived from an EMBL/GenBank/DDBJ whole genome shotgun (WGS) entry which is preliminary data.</text>
</comment>
<proteinExistence type="predicted"/>
<reference evidence="1 2" key="1">
    <citation type="journal article" date="2015" name="Mol. Biochem. Parasitol.">
        <title>Identification of polymorphic genes for use in assemblage B genotyping assays through comparative genomics of multiple assemblage B Giardia duodenalis isolates.</title>
        <authorList>
            <person name="Wielinga C."/>
            <person name="Thompson R.C."/>
            <person name="Monis P."/>
            <person name="Ryan U."/>
        </authorList>
    </citation>
    <scope>NUCLEOTIDE SEQUENCE [LARGE SCALE GENOMIC DNA]</scope>
    <source>
        <strain evidence="1 2">BAH15c1</strain>
    </source>
</reference>
<accession>A0A132NSD7</accession>